<keyword evidence="6" id="KW-1185">Reference proteome</keyword>
<gene>
    <name evidence="5" type="primary">MRP20</name>
    <name evidence="5" type="ORF">Sste5346_001056</name>
</gene>
<dbReference type="Pfam" id="PF00276">
    <property type="entry name" value="Ribosomal_L23"/>
    <property type="match status" value="1"/>
</dbReference>
<protein>
    <recommendedName>
        <fullName evidence="4">Large ribosomal subunit protein uL23m</fullName>
    </recommendedName>
</protein>
<keyword evidence="2 5" id="KW-0689">Ribosomal protein</keyword>
<dbReference type="PANTHER" id="PTHR12059:SF5">
    <property type="entry name" value="LARGE RIBOSOMAL SUBUNIT PROTEIN UL23M"/>
    <property type="match status" value="1"/>
</dbReference>
<keyword evidence="3" id="KW-0687">Ribonucleoprotein</keyword>
<evidence type="ECO:0000256" key="3">
    <source>
        <dbReference type="ARBA" id="ARBA00023274"/>
    </source>
</evidence>
<comment type="caution">
    <text evidence="5">The sequence shown here is derived from an EMBL/GenBank/DDBJ whole genome shotgun (WGS) entry which is preliminary data.</text>
</comment>
<dbReference type="InterPro" id="IPR012677">
    <property type="entry name" value="Nucleotide-bd_a/b_plait_sf"/>
</dbReference>
<sequence length="237" mass="27776">MATKAAAAATEAVAKAGPNFRVGQKQVFLPSHVIKMLPPRRIFSPNFATFQVPLRFNKLDLRDYLYHVYGVEVRTVRSWLTPQIPRRRYVEVNDDDKSRDIVNFGKGQWYRPQPIKRMMVELVKPFSFPEPPAVPTEEQLGTEEDPRKDWDYDMHKRLTAQQKVQEEDQQRMAHQRKFRMREEAEHVPAFRVGLARQARELVTGEREWRNNVELDERWDSIVEAEDSSKAPSASKRS</sequence>
<proteinExistence type="inferred from homology"/>
<name>A0ABR3ZSZ7_9PEZI</name>
<organism evidence="5 6">
    <name type="scientific">Sporothrix stenoceras</name>
    <dbReference type="NCBI Taxonomy" id="5173"/>
    <lineage>
        <taxon>Eukaryota</taxon>
        <taxon>Fungi</taxon>
        <taxon>Dikarya</taxon>
        <taxon>Ascomycota</taxon>
        <taxon>Pezizomycotina</taxon>
        <taxon>Sordariomycetes</taxon>
        <taxon>Sordariomycetidae</taxon>
        <taxon>Ophiostomatales</taxon>
        <taxon>Ophiostomataceae</taxon>
        <taxon>Sporothrix</taxon>
    </lineage>
</organism>
<evidence type="ECO:0000256" key="2">
    <source>
        <dbReference type="ARBA" id="ARBA00022980"/>
    </source>
</evidence>
<dbReference type="GO" id="GO:0005840">
    <property type="term" value="C:ribosome"/>
    <property type="evidence" value="ECO:0007669"/>
    <property type="project" value="UniProtKB-KW"/>
</dbReference>
<evidence type="ECO:0000256" key="4">
    <source>
        <dbReference type="ARBA" id="ARBA00039977"/>
    </source>
</evidence>
<evidence type="ECO:0000313" key="5">
    <source>
        <dbReference type="EMBL" id="KAL1902614.1"/>
    </source>
</evidence>
<accession>A0ABR3ZSZ7</accession>
<dbReference type="InterPro" id="IPR013025">
    <property type="entry name" value="Ribosomal_uL23-like"/>
</dbReference>
<comment type="similarity">
    <text evidence="1">Belongs to the universal ribosomal protein uL23 family.</text>
</comment>
<dbReference type="Proteomes" id="UP001583186">
    <property type="component" value="Unassembled WGS sequence"/>
</dbReference>
<evidence type="ECO:0000256" key="1">
    <source>
        <dbReference type="ARBA" id="ARBA00006700"/>
    </source>
</evidence>
<evidence type="ECO:0000313" key="6">
    <source>
        <dbReference type="Proteomes" id="UP001583186"/>
    </source>
</evidence>
<dbReference type="InterPro" id="IPR012678">
    <property type="entry name" value="Ribosomal_uL23/eL15/eS24_sf"/>
</dbReference>
<dbReference type="Gene3D" id="3.30.70.330">
    <property type="match status" value="1"/>
</dbReference>
<dbReference type="SUPFAM" id="SSF54189">
    <property type="entry name" value="Ribosomal proteins S24e, L23 and L15e"/>
    <property type="match status" value="1"/>
</dbReference>
<dbReference type="PANTHER" id="PTHR12059">
    <property type="entry name" value="RIBOSOMAL PROTEIN L23-RELATED"/>
    <property type="match status" value="1"/>
</dbReference>
<dbReference type="EMBL" id="JAWCUI010000004">
    <property type="protein sequence ID" value="KAL1902614.1"/>
    <property type="molecule type" value="Genomic_DNA"/>
</dbReference>
<reference evidence="5 6" key="1">
    <citation type="journal article" date="2024" name="IMA Fungus">
        <title>IMA Genome - F19 : A genome assembly and annotation guide to empower mycologists, including annotated draft genome sequences of Ceratocystis pirilliformis, Diaporthe australafricana, Fusarium ophioides, Paecilomyces lecythidis, and Sporothrix stenoceras.</title>
        <authorList>
            <person name="Aylward J."/>
            <person name="Wilson A.M."/>
            <person name="Visagie C.M."/>
            <person name="Spraker J."/>
            <person name="Barnes I."/>
            <person name="Buitendag C."/>
            <person name="Ceriani C."/>
            <person name="Del Mar Angel L."/>
            <person name="du Plessis D."/>
            <person name="Fuchs T."/>
            <person name="Gasser K."/>
            <person name="Kramer D."/>
            <person name="Li W."/>
            <person name="Munsamy K."/>
            <person name="Piso A."/>
            <person name="Price J.L."/>
            <person name="Sonnekus B."/>
            <person name="Thomas C."/>
            <person name="van der Nest A."/>
            <person name="van Dijk A."/>
            <person name="van Heerden A."/>
            <person name="van Vuuren N."/>
            <person name="Yilmaz N."/>
            <person name="Duong T.A."/>
            <person name="van der Merwe N.A."/>
            <person name="Wingfield M.J."/>
            <person name="Wingfield B.D."/>
        </authorList>
    </citation>
    <scope>NUCLEOTIDE SEQUENCE [LARGE SCALE GENOMIC DNA]</scope>
    <source>
        <strain evidence="5 6">CMW 5346</strain>
    </source>
</reference>